<accession>A0A0P1EMN6</accession>
<gene>
    <name evidence="1" type="primary">ctb</name>
    <name evidence="1" type="ORF">RUM4293_01688</name>
</gene>
<dbReference type="InterPro" id="IPR012292">
    <property type="entry name" value="Globin/Proto"/>
</dbReference>
<proteinExistence type="predicted"/>
<dbReference type="AlphaFoldDB" id="A0A0P1EMN6"/>
<dbReference type="InterPro" id="IPR009050">
    <property type="entry name" value="Globin-like_sf"/>
</dbReference>
<dbReference type="SUPFAM" id="SSF46458">
    <property type="entry name" value="Globin-like"/>
    <property type="match status" value="1"/>
</dbReference>
<name>A0A0P1EMN6_9RHOB</name>
<dbReference type="CDD" id="cd08916">
    <property type="entry name" value="TrHb3_P"/>
    <property type="match status" value="1"/>
</dbReference>
<keyword evidence="2" id="KW-1185">Reference proteome</keyword>
<dbReference type="Gene3D" id="1.10.490.10">
    <property type="entry name" value="Globins"/>
    <property type="match status" value="1"/>
</dbReference>
<evidence type="ECO:0000313" key="1">
    <source>
        <dbReference type="EMBL" id="CUH42799.1"/>
    </source>
</evidence>
<reference evidence="2" key="1">
    <citation type="submission" date="2015-09" db="EMBL/GenBank/DDBJ databases">
        <authorList>
            <person name="Rodrigo-Torres L."/>
            <person name="Arahal D.R."/>
        </authorList>
    </citation>
    <scope>NUCLEOTIDE SEQUENCE [LARGE SCALE GENOMIC DNA]</scope>
    <source>
        <strain evidence="2">CECT 4293</strain>
    </source>
</reference>
<dbReference type="Proteomes" id="UP000050786">
    <property type="component" value="Unassembled WGS sequence"/>
</dbReference>
<evidence type="ECO:0000313" key="2">
    <source>
        <dbReference type="Proteomes" id="UP000050786"/>
    </source>
</evidence>
<dbReference type="RefSeq" id="WP_058272864.1">
    <property type="nucleotide sequence ID" value="NZ_CYPS01000028.1"/>
</dbReference>
<dbReference type="GO" id="GO:0019825">
    <property type="term" value="F:oxygen binding"/>
    <property type="evidence" value="ECO:0007669"/>
    <property type="project" value="InterPro"/>
</dbReference>
<sequence length="137" mass="15707">MTRPTLPPRFPATPDQINAQVRAFYARVREDTVLGSVFNKHVHDWPAHEEKIAAFWRNAILFERSYDGNPQRVHIERPDVKPEFFAHWLDLFEEVATQTLPPETATPWVALARRIGVGMKAGVQSARQTKDAPPILR</sequence>
<dbReference type="EMBL" id="CYPS01000028">
    <property type="protein sequence ID" value="CUH42799.1"/>
    <property type="molecule type" value="Genomic_DNA"/>
</dbReference>
<organism evidence="1 2">
    <name type="scientific">Ruegeria atlantica</name>
    <dbReference type="NCBI Taxonomy" id="81569"/>
    <lineage>
        <taxon>Bacteria</taxon>
        <taxon>Pseudomonadati</taxon>
        <taxon>Pseudomonadota</taxon>
        <taxon>Alphaproteobacteria</taxon>
        <taxon>Rhodobacterales</taxon>
        <taxon>Roseobacteraceae</taxon>
        <taxon>Ruegeria</taxon>
    </lineage>
</organism>
<protein>
    <submittedName>
        <fullName evidence="1">Group 3 truncated hemoglobin ctb</fullName>
    </submittedName>
</protein>
<dbReference type="GO" id="GO:0020037">
    <property type="term" value="F:heme binding"/>
    <property type="evidence" value="ECO:0007669"/>
    <property type="project" value="InterPro"/>
</dbReference>